<dbReference type="GO" id="GO:0015031">
    <property type="term" value="P:protein transport"/>
    <property type="evidence" value="ECO:0007669"/>
    <property type="project" value="UniProtKB-KW"/>
</dbReference>
<dbReference type="EMBL" id="KN881645">
    <property type="protein sequence ID" value="KIY52199.1"/>
    <property type="molecule type" value="Genomic_DNA"/>
</dbReference>
<protein>
    <submittedName>
        <fullName evidence="4">Mss4-like protein</fullName>
    </submittedName>
</protein>
<name>A0A0D7AKD0_9AGAR</name>
<keyword evidence="3" id="KW-0653">Protein transport</keyword>
<dbReference type="SUPFAM" id="SSF51316">
    <property type="entry name" value="Mss4-like"/>
    <property type="match status" value="1"/>
</dbReference>
<dbReference type="Pfam" id="PF04421">
    <property type="entry name" value="Mss4"/>
    <property type="match status" value="1"/>
</dbReference>
<dbReference type="GO" id="GO:0005829">
    <property type="term" value="C:cytosol"/>
    <property type="evidence" value="ECO:0007669"/>
    <property type="project" value="TreeGrafter"/>
</dbReference>
<keyword evidence="1" id="KW-0813">Transport</keyword>
<dbReference type="PANTHER" id="PTHR13276:SF0">
    <property type="entry name" value="GUANINE NUCLEOTIDE EXCHANGE FACTOR MSS4"/>
    <property type="match status" value="1"/>
</dbReference>
<feature type="non-terminal residue" evidence="4">
    <location>
        <position position="154"/>
    </location>
</feature>
<reference evidence="4 5" key="1">
    <citation type="journal article" date="2015" name="Fungal Genet. Biol.">
        <title>Evolution of novel wood decay mechanisms in Agaricales revealed by the genome sequences of Fistulina hepatica and Cylindrobasidium torrendii.</title>
        <authorList>
            <person name="Floudas D."/>
            <person name="Held B.W."/>
            <person name="Riley R."/>
            <person name="Nagy L.G."/>
            <person name="Koehler G."/>
            <person name="Ransdell A.S."/>
            <person name="Younus H."/>
            <person name="Chow J."/>
            <person name="Chiniquy J."/>
            <person name="Lipzen A."/>
            <person name="Tritt A."/>
            <person name="Sun H."/>
            <person name="Haridas S."/>
            <person name="LaButti K."/>
            <person name="Ohm R.A."/>
            <person name="Kues U."/>
            <person name="Blanchette R.A."/>
            <person name="Grigoriev I.V."/>
            <person name="Minto R.E."/>
            <person name="Hibbett D.S."/>
        </authorList>
    </citation>
    <scope>NUCLEOTIDE SEQUENCE [LARGE SCALE GENOMIC DNA]</scope>
    <source>
        <strain evidence="4 5">ATCC 64428</strain>
    </source>
</reference>
<keyword evidence="2" id="KW-0344">Guanine-nucleotide releasing factor</keyword>
<proteinExistence type="predicted"/>
<dbReference type="InterPro" id="IPR011057">
    <property type="entry name" value="Mss4-like_sf"/>
</dbReference>
<evidence type="ECO:0000256" key="1">
    <source>
        <dbReference type="ARBA" id="ARBA00022448"/>
    </source>
</evidence>
<dbReference type="OrthoDB" id="30840at2759"/>
<gene>
    <name evidence="4" type="ORF">FISHEDRAFT_17509</name>
</gene>
<organism evidence="4 5">
    <name type="scientific">Fistulina hepatica ATCC 64428</name>
    <dbReference type="NCBI Taxonomy" id="1128425"/>
    <lineage>
        <taxon>Eukaryota</taxon>
        <taxon>Fungi</taxon>
        <taxon>Dikarya</taxon>
        <taxon>Basidiomycota</taxon>
        <taxon>Agaricomycotina</taxon>
        <taxon>Agaricomycetes</taxon>
        <taxon>Agaricomycetidae</taxon>
        <taxon>Agaricales</taxon>
        <taxon>Fistulinaceae</taxon>
        <taxon>Fistulina</taxon>
    </lineage>
</organism>
<evidence type="ECO:0000313" key="4">
    <source>
        <dbReference type="EMBL" id="KIY52199.1"/>
    </source>
</evidence>
<dbReference type="Gene3D" id="2.170.150.10">
    <property type="entry name" value="Metal Binding Protein, Guanine Nucleotide Exchange Factor, Chain A"/>
    <property type="match status" value="1"/>
</dbReference>
<dbReference type="AlphaFoldDB" id="A0A0D7AKD0"/>
<sequence>PQLTPGLVNALKRPPHNRDAGLTFSSFHGTEEFIDSGMNKYDLICPREGCGSLILKKGVAKFTERASVQLEPEGSSSSLFSPLSSPLATTSWWLISPSMMLFENVGFSRTVPNQPTEGASMKLLACAECDLGPLGWSQVGTSEFWLSCSRVAYR</sequence>
<dbReference type="PROSITE" id="PS51796">
    <property type="entry name" value="MSS4"/>
    <property type="match status" value="1"/>
</dbReference>
<dbReference type="GO" id="GO:0008270">
    <property type="term" value="F:zinc ion binding"/>
    <property type="evidence" value="ECO:0007669"/>
    <property type="project" value="TreeGrafter"/>
</dbReference>
<evidence type="ECO:0000256" key="3">
    <source>
        <dbReference type="ARBA" id="ARBA00022927"/>
    </source>
</evidence>
<evidence type="ECO:0000313" key="5">
    <source>
        <dbReference type="Proteomes" id="UP000054144"/>
    </source>
</evidence>
<accession>A0A0D7AKD0</accession>
<keyword evidence="5" id="KW-1185">Reference proteome</keyword>
<dbReference type="PANTHER" id="PTHR13276">
    <property type="entry name" value="GUANINE NUCLEOTIDE EXCHANGE FACTOR MSS4"/>
    <property type="match status" value="1"/>
</dbReference>
<dbReference type="InterPro" id="IPR011323">
    <property type="entry name" value="Mss4/transl-control_tumour"/>
</dbReference>
<dbReference type="InterPro" id="IPR007515">
    <property type="entry name" value="Mss4"/>
</dbReference>
<feature type="non-terminal residue" evidence="4">
    <location>
        <position position="1"/>
    </location>
</feature>
<dbReference type="Proteomes" id="UP000054144">
    <property type="component" value="Unassembled WGS sequence"/>
</dbReference>
<dbReference type="GO" id="GO:0006892">
    <property type="term" value="P:post-Golgi vesicle-mediated transport"/>
    <property type="evidence" value="ECO:0007669"/>
    <property type="project" value="TreeGrafter"/>
</dbReference>
<evidence type="ECO:0000256" key="2">
    <source>
        <dbReference type="ARBA" id="ARBA00022658"/>
    </source>
</evidence>
<dbReference type="GO" id="GO:0005085">
    <property type="term" value="F:guanyl-nucleotide exchange factor activity"/>
    <property type="evidence" value="ECO:0007669"/>
    <property type="project" value="UniProtKB-KW"/>
</dbReference>
<dbReference type="GO" id="GO:0007264">
    <property type="term" value="P:small GTPase-mediated signal transduction"/>
    <property type="evidence" value="ECO:0007669"/>
    <property type="project" value="InterPro"/>
</dbReference>
<dbReference type="GO" id="GO:0016020">
    <property type="term" value="C:membrane"/>
    <property type="evidence" value="ECO:0007669"/>
    <property type="project" value="TreeGrafter"/>
</dbReference>